<sequence length="456" mass="49543">MGINSVLALLFCSTVFLANSLHLVSAQPFDYPTANLSTSWINSPSAPHSVQFTDGSLVRATLLRGSFGPKFACGFYCNGKCDSYLFAVFIVQTNSGSGIVQPNIGFPQVVWAANRNHPVKINATLQLSSDGNLVLRDADGSVAWSTNTGGKSVAGLNLTESGNLVLFNKRRAVVWQSFDHPTDALVPGQKLVAAQRLTASVSKTNWAEAGLYSLVVNNKGLFAYIQSNPPQAYYERTVSGSETSKTPSYIKLLNGSLALYIHSAEPSEPSETIPIPQASSAQYTKLESDGHLRVYEWQSGWKVVADLLTGFYGECAYPLVCGKYSICSNGQCSCPGSSSTGATYFRQLIEKHPDLGCTEITPLSCSASKNQKLFHVPDVTYFTFNSSISNTNVESCKQACLRDCSCKAAVFRYGSDPSNGECFLPKEVFSLMDNDMEKTHYNSSAFLKVQNPRRVK</sequence>
<protein>
    <submittedName>
        <fullName evidence="6">Bulb-type lectin domain-containing protein</fullName>
    </submittedName>
</protein>
<dbReference type="FunFam" id="2.90.10.30:FF:000003">
    <property type="entry name" value="Os04g0303100 protein"/>
    <property type="match status" value="1"/>
</dbReference>
<feature type="domain" description="Apple" evidence="5">
    <location>
        <begin position="365"/>
        <end position="445"/>
    </location>
</feature>
<dbReference type="PROSITE" id="PS50948">
    <property type="entry name" value="PAN"/>
    <property type="match status" value="1"/>
</dbReference>
<dbReference type="AlphaFoldDB" id="A0AAD8N5W5"/>
<evidence type="ECO:0000256" key="1">
    <source>
        <dbReference type="ARBA" id="ARBA00022729"/>
    </source>
</evidence>
<feature type="domain" description="Bulb-type lectin" evidence="4">
    <location>
        <begin position="48"/>
        <end position="179"/>
    </location>
</feature>
<dbReference type="SUPFAM" id="SSF51110">
    <property type="entry name" value="alpha-D-mannose-specific plant lectins"/>
    <property type="match status" value="1"/>
</dbReference>
<dbReference type="PANTHER" id="PTHR47976">
    <property type="entry name" value="G-TYPE LECTIN S-RECEPTOR-LIKE SERINE/THREONINE-PROTEIN KINASE SD2-5"/>
    <property type="match status" value="1"/>
</dbReference>
<evidence type="ECO:0000256" key="2">
    <source>
        <dbReference type="ARBA" id="ARBA00023180"/>
    </source>
</evidence>
<feature type="signal peptide" evidence="3">
    <location>
        <begin position="1"/>
        <end position="26"/>
    </location>
</feature>
<reference evidence="6" key="2">
    <citation type="submission" date="2023-05" db="EMBL/GenBank/DDBJ databases">
        <authorList>
            <person name="Schelkunov M.I."/>
        </authorList>
    </citation>
    <scope>NUCLEOTIDE SEQUENCE</scope>
    <source>
        <strain evidence="6">Hsosn_3</strain>
        <tissue evidence="6">Leaf</tissue>
    </source>
</reference>
<name>A0AAD8N5W5_9APIA</name>
<dbReference type="Pfam" id="PF08276">
    <property type="entry name" value="PAN_2"/>
    <property type="match status" value="1"/>
</dbReference>
<evidence type="ECO:0000313" key="6">
    <source>
        <dbReference type="EMBL" id="KAK1397187.1"/>
    </source>
</evidence>
<dbReference type="Gene3D" id="2.90.10.30">
    <property type="match status" value="1"/>
</dbReference>
<keyword evidence="7" id="KW-1185">Reference proteome</keyword>
<keyword evidence="2" id="KW-0325">Glycoprotein</keyword>
<dbReference type="PIRSF" id="PIRSF002686">
    <property type="entry name" value="SLG"/>
    <property type="match status" value="1"/>
</dbReference>
<proteinExistence type="predicted"/>
<evidence type="ECO:0000259" key="5">
    <source>
        <dbReference type="PROSITE" id="PS50948"/>
    </source>
</evidence>
<dbReference type="InterPro" id="IPR036426">
    <property type="entry name" value="Bulb-type_lectin_dom_sf"/>
</dbReference>
<reference evidence="6" key="1">
    <citation type="submission" date="2023-02" db="EMBL/GenBank/DDBJ databases">
        <title>Genome of toxic invasive species Heracleum sosnowskyi carries increased number of genes despite the absence of recent whole-genome duplications.</title>
        <authorList>
            <person name="Schelkunov M."/>
            <person name="Shtratnikova V."/>
            <person name="Makarenko M."/>
            <person name="Klepikova A."/>
            <person name="Omelchenko D."/>
            <person name="Novikova G."/>
            <person name="Obukhova E."/>
            <person name="Bogdanov V."/>
            <person name="Penin A."/>
            <person name="Logacheva M."/>
        </authorList>
    </citation>
    <scope>NUCLEOTIDE SEQUENCE</scope>
    <source>
        <strain evidence="6">Hsosn_3</strain>
        <tissue evidence="6">Leaf</tissue>
    </source>
</reference>
<feature type="chain" id="PRO_5042025281" evidence="3">
    <location>
        <begin position="27"/>
        <end position="456"/>
    </location>
</feature>
<dbReference type="SMART" id="SM00108">
    <property type="entry name" value="B_lectin"/>
    <property type="match status" value="1"/>
</dbReference>
<dbReference type="InterPro" id="IPR035446">
    <property type="entry name" value="SLSG/EP1"/>
</dbReference>
<gene>
    <name evidence="6" type="ORF">POM88_007050</name>
</gene>
<dbReference type="FunFam" id="2.90.10.10:FF:000039">
    <property type="entry name" value="G-type lectin S-receptor-like serine/threonine-protein kinase SD2-5"/>
    <property type="match status" value="1"/>
</dbReference>
<dbReference type="CDD" id="cd01098">
    <property type="entry name" value="PAN_AP_plant"/>
    <property type="match status" value="1"/>
</dbReference>
<dbReference type="CDD" id="cd00028">
    <property type="entry name" value="B_lectin"/>
    <property type="match status" value="1"/>
</dbReference>
<comment type="caution">
    <text evidence="6">The sequence shown here is derived from an EMBL/GenBank/DDBJ whole genome shotgun (WGS) entry which is preliminary data.</text>
</comment>
<organism evidence="6 7">
    <name type="scientific">Heracleum sosnowskyi</name>
    <dbReference type="NCBI Taxonomy" id="360622"/>
    <lineage>
        <taxon>Eukaryota</taxon>
        <taxon>Viridiplantae</taxon>
        <taxon>Streptophyta</taxon>
        <taxon>Embryophyta</taxon>
        <taxon>Tracheophyta</taxon>
        <taxon>Spermatophyta</taxon>
        <taxon>Magnoliopsida</taxon>
        <taxon>eudicotyledons</taxon>
        <taxon>Gunneridae</taxon>
        <taxon>Pentapetalae</taxon>
        <taxon>asterids</taxon>
        <taxon>campanulids</taxon>
        <taxon>Apiales</taxon>
        <taxon>Apiaceae</taxon>
        <taxon>Apioideae</taxon>
        <taxon>apioid superclade</taxon>
        <taxon>Tordylieae</taxon>
        <taxon>Tordyliinae</taxon>
        <taxon>Heracleum</taxon>
    </lineage>
</organism>
<dbReference type="PANTHER" id="PTHR47976:SF30">
    <property type="entry name" value="RECEPTOR-LIKE SERINE_THREONINE-PROTEIN KINASE"/>
    <property type="match status" value="1"/>
</dbReference>
<dbReference type="PROSITE" id="PS50927">
    <property type="entry name" value="BULB_LECTIN"/>
    <property type="match status" value="1"/>
</dbReference>
<evidence type="ECO:0000313" key="7">
    <source>
        <dbReference type="Proteomes" id="UP001237642"/>
    </source>
</evidence>
<dbReference type="Pfam" id="PF01453">
    <property type="entry name" value="B_lectin"/>
    <property type="match status" value="1"/>
</dbReference>
<dbReference type="EMBL" id="JAUIZM010000002">
    <property type="protein sequence ID" value="KAK1397187.1"/>
    <property type="molecule type" value="Genomic_DNA"/>
</dbReference>
<dbReference type="Proteomes" id="UP001237642">
    <property type="component" value="Unassembled WGS sequence"/>
</dbReference>
<keyword evidence="1 3" id="KW-0732">Signal</keyword>
<accession>A0AAD8N5W5</accession>
<evidence type="ECO:0000256" key="3">
    <source>
        <dbReference type="SAM" id="SignalP"/>
    </source>
</evidence>
<dbReference type="InterPro" id="IPR003609">
    <property type="entry name" value="Pan_app"/>
</dbReference>
<dbReference type="InterPro" id="IPR051343">
    <property type="entry name" value="G-type_lectin_kinases/EP1-like"/>
</dbReference>
<dbReference type="InterPro" id="IPR001480">
    <property type="entry name" value="Bulb-type_lectin_dom"/>
</dbReference>
<evidence type="ECO:0000259" key="4">
    <source>
        <dbReference type="PROSITE" id="PS50927"/>
    </source>
</evidence>